<evidence type="ECO:0000259" key="6">
    <source>
        <dbReference type="Pfam" id="PF00675"/>
    </source>
</evidence>
<evidence type="ECO:0000256" key="4">
    <source>
        <dbReference type="ARBA" id="ARBA00022833"/>
    </source>
</evidence>
<evidence type="ECO:0000256" key="5">
    <source>
        <dbReference type="ARBA" id="ARBA00023049"/>
    </source>
</evidence>
<dbReference type="PANTHER" id="PTHR43690:SF17">
    <property type="entry name" value="PROTEIN YHJJ"/>
    <property type="match status" value="1"/>
</dbReference>
<evidence type="ECO:0000313" key="8">
    <source>
        <dbReference type="EMBL" id="CUS99922.1"/>
    </source>
</evidence>
<comment type="similarity">
    <text evidence="1">Belongs to the peptidase M16 family.</text>
</comment>
<evidence type="ECO:0000256" key="1">
    <source>
        <dbReference type="ARBA" id="ARBA00007261"/>
    </source>
</evidence>
<dbReference type="InterPro" id="IPR011765">
    <property type="entry name" value="Pept_M16_N"/>
</dbReference>
<dbReference type="SUPFAM" id="SSF63411">
    <property type="entry name" value="LuxS/MPP-like metallohydrolase"/>
    <property type="match status" value="2"/>
</dbReference>
<evidence type="ECO:0000256" key="3">
    <source>
        <dbReference type="ARBA" id="ARBA00022801"/>
    </source>
</evidence>
<evidence type="ECO:0000313" key="9">
    <source>
        <dbReference type="Proteomes" id="UP000199197"/>
    </source>
</evidence>
<dbReference type="Gene3D" id="3.30.830.10">
    <property type="entry name" value="Metalloenzyme, LuxS/M16 peptidase-like"/>
    <property type="match status" value="2"/>
</dbReference>
<keyword evidence="3" id="KW-0378">Hydrolase</keyword>
<evidence type="ECO:0000256" key="2">
    <source>
        <dbReference type="ARBA" id="ARBA00022670"/>
    </source>
</evidence>
<accession>A0A0P1MW82</accession>
<dbReference type="InterPro" id="IPR050626">
    <property type="entry name" value="Peptidase_M16"/>
</dbReference>
<dbReference type="InterPro" id="IPR011249">
    <property type="entry name" value="Metalloenz_LuxS/M16"/>
</dbReference>
<evidence type="ECO:0000259" key="7">
    <source>
        <dbReference type="Pfam" id="PF05193"/>
    </source>
</evidence>
<keyword evidence="9" id="KW-1185">Reference proteome</keyword>
<dbReference type="GO" id="GO:0006508">
    <property type="term" value="P:proteolysis"/>
    <property type="evidence" value="ECO:0007669"/>
    <property type="project" value="UniProtKB-KW"/>
</dbReference>
<keyword evidence="5" id="KW-0482">Metalloprotease</keyword>
<sequence>MIFDIFSFQIKIKTNTQTKFETKMKKSIFLVMMLLLSTFSVAQNKIFPFKINKVVLDNGLTVLSVPFDSPGIIAYYTVVRAGSRNEVEPGKSGFAHFFEHMMFRGTEKYPEQVYNDILKRLGADSNAFTTADWTAYHIVASSDALETIIDIESDRFMNLKYTEEQFKTEAGAILGEYNKSASSPFLALYEKLQDLAFTTHTYKHTTIGFLKDILDMPNQYDYSLKFFDRYYRPENCAIVVVGDFDQNKLIQLVKKYYGNWKRGNYKPEIPVEPPQTEEKVGHIPWKGKTLPYLAIGYHIPEFSTKNVERAAFDLIVELLFSKTAPLYQKLVIEKQWVDFINGDAPDRRDPFLFIIMARIKNESLIDSVKNEIFNAIEELKTKPVSKKRLDEVKSYLKYSFAMSLDNPNSVAYTVGHYFQLTGDPESVNELYALYDKITPQDIMKTAQKYLTPQNRTIVTLTEEKK</sequence>
<dbReference type="PANTHER" id="PTHR43690">
    <property type="entry name" value="NARDILYSIN"/>
    <property type="match status" value="1"/>
</dbReference>
<keyword evidence="4" id="KW-0862">Zinc</keyword>
<protein>
    <submittedName>
        <fullName evidence="8">Zinc protease</fullName>
    </submittedName>
</protein>
<dbReference type="Pfam" id="PF00675">
    <property type="entry name" value="Peptidase_M16"/>
    <property type="match status" value="1"/>
</dbReference>
<dbReference type="GO" id="GO:0008237">
    <property type="term" value="F:metallopeptidase activity"/>
    <property type="evidence" value="ECO:0007669"/>
    <property type="project" value="UniProtKB-KW"/>
</dbReference>
<dbReference type="InterPro" id="IPR007863">
    <property type="entry name" value="Peptidase_M16_C"/>
</dbReference>
<feature type="domain" description="Peptidase M16 C-terminal" evidence="7">
    <location>
        <begin position="224"/>
        <end position="394"/>
    </location>
</feature>
<keyword evidence="2 8" id="KW-0645">Protease</keyword>
<reference evidence="9" key="1">
    <citation type="submission" date="2015-11" db="EMBL/GenBank/DDBJ databases">
        <authorList>
            <person name="Varghese N."/>
        </authorList>
    </citation>
    <scope>NUCLEOTIDE SEQUENCE [LARGE SCALE GENOMIC DNA]</scope>
    <source>
        <strain evidence="9">JGI-23</strain>
    </source>
</reference>
<dbReference type="AlphaFoldDB" id="A0A0P1MW82"/>
<organism evidence="8 9">
    <name type="scientific">Candidatus Chryseopegocella kryptomonas</name>
    <dbReference type="NCBI Taxonomy" id="1633643"/>
    <lineage>
        <taxon>Bacteria</taxon>
        <taxon>Pseudomonadati</taxon>
        <taxon>Candidatus Kryptoniota</taxon>
        <taxon>Candidatus Chryseopegocella</taxon>
    </lineage>
</organism>
<name>A0A0P1MW82_9BACT</name>
<dbReference type="EMBL" id="CZVW01000006">
    <property type="protein sequence ID" value="CUS99922.1"/>
    <property type="molecule type" value="Genomic_DNA"/>
</dbReference>
<feature type="domain" description="Peptidase M16 N-terminal" evidence="6">
    <location>
        <begin position="78"/>
        <end position="207"/>
    </location>
</feature>
<gene>
    <name evidence="8" type="ORF">JGI23_00762</name>
</gene>
<dbReference type="Proteomes" id="UP000199197">
    <property type="component" value="Unassembled WGS sequence"/>
</dbReference>
<dbReference type="Pfam" id="PF05193">
    <property type="entry name" value="Peptidase_M16_C"/>
    <property type="match status" value="1"/>
</dbReference>
<proteinExistence type="inferred from homology"/>
<dbReference type="GO" id="GO:0046872">
    <property type="term" value="F:metal ion binding"/>
    <property type="evidence" value="ECO:0007669"/>
    <property type="project" value="InterPro"/>
</dbReference>